<dbReference type="Pfam" id="PF01425">
    <property type="entry name" value="Amidase"/>
    <property type="match status" value="1"/>
</dbReference>
<feature type="compositionally biased region" description="Low complexity" evidence="5">
    <location>
        <begin position="10"/>
        <end position="27"/>
    </location>
</feature>
<dbReference type="OMA" id="EYDACEV"/>
<dbReference type="GO" id="GO:0005524">
    <property type="term" value="F:ATP binding"/>
    <property type="evidence" value="ECO:0007669"/>
    <property type="project" value="UniProtKB-KW"/>
</dbReference>
<dbReference type="GO" id="GO:0070681">
    <property type="term" value="P:glutaminyl-tRNAGln biosynthesis via transamidation"/>
    <property type="evidence" value="ECO:0007669"/>
    <property type="project" value="TreeGrafter"/>
</dbReference>
<dbReference type="HOGENOM" id="CLU_009600_7_6_1"/>
<evidence type="ECO:0000256" key="2">
    <source>
        <dbReference type="ARBA" id="ARBA00022741"/>
    </source>
</evidence>
<feature type="region of interest" description="Disordered" evidence="5">
    <location>
        <begin position="1"/>
        <end position="27"/>
    </location>
</feature>
<evidence type="ECO:0000256" key="4">
    <source>
        <dbReference type="ARBA" id="ARBA00022917"/>
    </source>
</evidence>
<dbReference type="PANTHER" id="PTHR11895">
    <property type="entry name" value="TRANSAMIDASE"/>
    <property type="match status" value="1"/>
</dbReference>
<feature type="compositionally biased region" description="Basic and acidic residues" evidence="5">
    <location>
        <begin position="83"/>
        <end position="107"/>
    </location>
</feature>
<dbReference type="InterPro" id="IPR023631">
    <property type="entry name" value="Amidase_dom"/>
</dbReference>
<feature type="region of interest" description="Disordered" evidence="5">
    <location>
        <begin position="83"/>
        <end position="108"/>
    </location>
</feature>
<dbReference type="InterPro" id="IPR000120">
    <property type="entry name" value="Amidase"/>
</dbReference>
<dbReference type="HAMAP" id="MF_00120">
    <property type="entry name" value="GatA"/>
    <property type="match status" value="1"/>
</dbReference>
<evidence type="ECO:0000313" key="7">
    <source>
        <dbReference type="EMBL" id="ABO96751.1"/>
    </source>
</evidence>
<dbReference type="OrthoDB" id="498685at2759"/>
<dbReference type="InterPro" id="IPR004412">
    <property type="entry name" value="GatA"/>
</dbReference>
<evidence type="ECO:0000256" key="3">
    <source>
        <dbReference type="ARBA" id="ARBA00022840"/>
    </source>
</evidence>
<keyword evidence="1" id="KW-0436">Ligase</keyword>
<organism evidence="7 8">
    <name type="scientific">Ostreococcus lucimarinus (strain CCE9901)</name>
    <dbReference type="NCBI Taxonomy" id="436017"/>
    <lineage>
        <taxon>Eukaryota</taxon>
        <taxon>Viridiplantae</taxon>
        <taxon>Chlorophyta</taxon>
        <taxon>Mamiellophyceae</taxon>
        <taxon>Mamiellales</taxon>
        <taxon>Bathycoccaceae</taxon>
        <taxon>Ostreococcus</taxon>
    </lineage>
</organism>
<dbReference type="GeneID" id="5002407"/>
<dbReference type="SUPFAM" id="SSF75304">
    <property type="entry name" value="Amidase signature (AS) enzymes"/>
    <property type="match status" value="1"/>
</dbReference>
<sequence>MRVHARRAARGVARARSNATASTSAASWPRTVAEAARALDARALTAVDLLSHCARRVDADALTSRAFVGSAASRDAHARRALADARASDARRERGETEGEADGEARRRASALDGVPFAAKDNLCANVGTTSAGSRILEGYESPIEATAIARLRALGGVLIGKTNMDEFGMGSHTRTSGQTTLNPTSSDGERSSGGSSGGSAAAVVNGSAFYALGSDTGGSVRLPAAYCGAVGLKPTYGRVSRFGLVSYCSSLDTVGVLARTVSDAGVVLAAIQGEDALDATTVARCEDLDAAALEFVDETTPKAASLKGLRVGVPEEYAVSELTQEVYDAWNEMVRAMEALGAEIVRVNMPHTEAALPCYYVLAPAEASSNLARYDGMRYGDLTRDLSREEYLAEEFQSAIAKARSLGFGDEVRRRVTVGAFALSSARAAEYFEKAQKVRRLVSDDFTNVFGGEGGGVDVLLTPSSVSTAPKLSDVEALSPAQTYAADVMTVPASLAGLPAMSMPAGRSRASGLPIGMQMIAPKFREARLVRVGSTLER</sequence>
<evidence type="ECO:0000313" key="8">
    <source>
        <dbReference type="Proteomes" id="UP000001568"/>
    </source>
</evidence>
<feature type="region of interest" description="Disordered" evidence="5">
    <location>
        <begin position="167"/>
        <end position="199"/>
    </location>
</feature>
<dbReference type="eggNOG" id="KOG1211">
    <property type="taxonomic scope" value="Eukaryota"/>
</dbReference>
<gene>
    <name evidence="7" type="ORF">OSTLU_40919</name>
</gene>
<dbReference type="STRING" id="436017.A4RYV3"/>
<evidence type="ECO:0000259" key="6">
    <source>
        <dbReference type="Pfam" id="PF01425"/>
    </source>
</evidence>
<dbReference type="InterPro" id="IPR036928">
    <property type="entry name" value="AS_sf"/>
</dbReference>
<dbReference type="Gramene" id="ABO96751">
    <property type="protein sequence ID" value="ABO96751"/>
    <property type="gene ID" value="OSTLU_40919"/>
</dbReference>
<dbReference type="GO" id="GO:0005739">
    <property type="term" value="C:mitochondrion"/>
    <property type="evidence" value="ECO:0007669"/>
    <property type="project" value="UniProtKB-ARBA"/>
</dbReference>
<feature type="non-terminal residue" evidence="7">
    <location>
        <position position="539"/>
    </location>
</feature>
<proteinExistence type="inferred from homology"/>
<dbReference type="EMBL" id="CP000586">
    <property type="protein sequence ID" value="ABO96751.1"/>
    <property type="molecule type" value="Genomic_DNA"/>
</dbReference>
<accession>A4RYV3</accession>
<feature type="domain" description="Amidase" evidence="6">
    <location>
        <begin position="100"/>
        <end position="530"/>
    </location>
</feature>
<evidence type="ECO:0000256" key="1">
    <source>
        <dbReference type="ARBA" id="ARBA00022598"/>
    </source>
</evidence>
<dbReference type="GO" id="GO:0050567">
    <property type="term" value="F:glutaminyl-tRNA synthase (glutamine-hydrolyzing) activity"/>
    <property type="evidence" value="ECO:0007669"/>
    <property type="project" value="InterPro"/>
</dbReference>
<reference evidence="7 8" key="1">
    <citation type="journal article" date="2007" name="Proc. Natl. Acad. Sci. U.S.A.">
        <title>The tiny eukaryote Ostreococcus provides genomic insights into the paradox of plankton speciation.</title>
        <authorList>
            <person name="Palenik B."/>
            <person name="Grimwood J."/>
            <person name="Aerts A."/>
            <person name="Rouze P."/>
            <person name="Salamov A."/>
            <person name="Putnam N."/>
            <person name="Dupont C."/>
            <person name="Jorgensen R."/>
            <person name="Derelle E."/>
            <person name="Rombauts S."/>
            <person name="Zhou K."/>
            <person name="Otillar R."/>
            <person name="Merchant S.S."/>
            <person name="Podell S."/>
            <person name="Gaasterland T."/>
            <person name="Napoli C."/>
            <person name="Gendler K."/>
            <person name="Manuell A."/>
            <person name="Tai V."/>
            <person name="Vallon O."/>
            <person name="Piganeau G."/>
            <person name="Jancek S."/>
            <person name="Heijde M."/>
            <person name="Jabbari K."/>
            <person name="Bowler C."/>
            <person name="Lohr M."/>
            <person name="Robbens S."/>
            <person name="Werner G."/>
            <person name="Dubchak I."/>
            <person name="Pazour G.J."/>
            <person name="Ren Q."/>
            <person name="Paulsen I."/>
            <person name="Delwiche C."/>
            <person name="Schmutz J."/>
            <person name="Rokhsar D."/>
            <person name="Van de Peer Y."/>
            <person name="Moreau H."/>
            <person name="Grigoriev I.V."/>
        </authorList>
    </citation>
    <scope>NUCLEOTIDE SEQUENCE [LARGE SCALE GENOMIC DNA]</scope>
    <source>
        <strain evidence="7 8">CCE9901</strain>
    </source>
</reference>
<dbReference type="KEGG" id="olu:OSTLU_40919"/>
<dbReference type="RefSeq" id="XP_001418458.1">
    <property type="nucleotide sequence ID" value="XM_001418421.1"/>
</dbReference>
<dbReference type="GO" id="GO:0032543">
    <property type="term" value="P:mitochondrial translation"/>
    <property type="evidence" value="ECO:0007669"/>
    <property type="project" value="TreeGrafter"/>
</dbReference>
<dbReference type="Proteomes" id="UP000001568">
    <property type="component" value="Chromosome 6"/>
</dbReference>
<keyword evidence="2" id="KW-0547">Nucleotide-binding</keyword>
<keyword evidence="8" id="KW-1185">Reference proteome</keyword>
<dbReference type="GO" id="GO:0030956">
    <property type="term" value="C:glutamyl-tRNA(Gln) amidotransferase complex"/>
    <property type="evidence" value="ECO:0007669"/>
    <property type="project" value="InterPro"/>
</dbReference>
<keyword evidence="3" id="KW-0067">ATP-binding</keyword>
<keyword evidence="4" id="KW-0648">Protein biosynthesis</keyword>
<evidence type="ECO:0000256" key="5">
    <source>
        <dbReference type="SAM" id="MobiDB-lite"/>
    </source>
</evidence>
<dbReference type="Gene3D" id="3.90.1300.10">
    <property type="entry name" value="Amidase signature (AS) domain"/>
    <property type="match status" value="1"/>
</dbReference>
<dbReference type="AlphaFoldDB" id="A4RYV3"/>
<name>A4RYV3_OSTLU</name>
<dbReference type="PANTHER" id="PTHR11895:SF7">
    <property type="entry name" value="GLUTAMYL-TRNA(GLN) AMIDOTRANSFERASE SUBUNIT A, MITOCHONDRIAL"/>
    <property type="match status" value="1"/>
</dbReference>
<feature type="compositionally biased region" description="Polar residues" evidence="5">
    <location>
        <begin position="173"/>
        <end position="185"/>
    </location>
</feature>
<protein>
    <recommendedName>
        <fullName evidence="6">Amidase domain-containing protein</fullName>
    </recommendedName>
</protein>